<evidence type="ECO:0000313" key="2">
    <source>
        <dbReference type="EMBL" id="PBK91078.1"/>
    </source>
</evidence>
<dbReference type="AlphaFoldDB" id="A0A2H3DJP8"/>
<protein>
    <recommendedName>
        <fullName evidence="1">F-box domain-containing protein</fullName>
    </recommendedName>
</protein>
<reference evidence="3" key="1">
    <citation type="journal article" date="2017" name="Nat. Ecol. Evol.">
        <title>Genome expansion and lineage-specific genetic innovations in the forest pathogenic fungi Armillaria.</title>
        <authorList>
            <person name="Sipos G."/>
            <person name="Prasanna A.N."/>
            <person name="Walter M.C."/>
            <person name="O'Connor E."/>
            <person name="Balint B."/>
            <person name="Krizsan K."/>
            <person name="Kiss B."/>
            <person name="Hess J."/>
            <person name="Varga T."/>
            <person name="Slot J."/>
            <person name="Riley R."/>
            <person name="Boka B."/>
            <person name="Rigling D."/>
            <person name="Barry K."/>
            <person name="Lee J."/>
            <person name="Mihaltcheva S."/>
            <person name="LaButti K."/>
            <person name="Lipzen A."/>
            <person name="Waldron R."/>
            <person name="Moloney N.M."/>
            <person name="Sperisen C."/>
            <person name="Kredics L."/>
            <person name="Vagvoelgyi C."/>
            <person name="Patrignani A."/>
            <person name="Fitzpatrick D."/>
            <person name="Nagy I."/>
            <person name="Doyle S."/>
            <person name="Anderson J.B."/>
            <person name="Grigoriev I.V."/>
            <person name="Gueldener U."/>
            <person name="Muensterkoetter M."/>
            <person name="Nagy L.G."/>
        </authorList>
    </citation>
    <scope>NUCLEOTIDE SEQUENCE [LARGE SCALE GENOMIC DNA]</scope>
    <source>
        <strain evidence="3">Ar21-2</strain>
    </source>
</reference>
<accession>A0A2H3DJP8</accession>
<dbReference type="Proteomes" id="UP000217790">
    <property type="component" value="Unassembled WGS sequence"/>
</dbReference>
<proteinExistence type="predicted"/>
<dbReference type="OrthoDB" id="3365698at2759"/>
<organism evidence="2 3">
    <name type="scientific">Armillaria gallica</name>
    <name type="common">Bulbous honey fungus</name>
    <name type="synonym">Armillaria bulbosa</name>
    <dbReference type="NCBI Taxonomy" id="47427"/>
    <lineage>
        <taxon>Eukaryota</taxon>
        <taxon>Fungi</taxon>
        <taxon>Dikarya</taxon>
        <taxon>Basidiomycota</taxon>
        <taxon>Agaricomycotina</taxon>
        <taxon>Agaricomycetes</taxon>
        <taxon>Agaricomycetidae</taxon>
        <taxon>Agaricales</taxon>
        <taxon>Marasmiineae</taxon>
        <taxon>Physalacriaceae</taxon>
        <taxon>Armillaria</taxon>
    </lineage>
</organism>
<feature type="domain" description="F-box" evidence="1">
    <location>
        <begin position="98"/>
        <end position="170"/>
    </location>
</feature>
<dbReference type="STRING" id="47427.A0A2H3DJP8"/>
<keyword evidence="3" id="KW-1185">Reference proteome</keyword>
<evidence type="ECO:0000313" key="3">
    <source>
        <dbReference type="Proteomes" id="UP000217790"/>
    </source>
</evidence>
<dbReference type="OMA" id="SIPEICM"/>
<dbReference type="InParanoid" id="A0A2H3DJP8"/>
<sequence length="505" mass="56453">MPPKPICPCRKCGCKLNKRVADKGSSLEGRLPQLLRSNDAPIDADIKILKGYIAGKQKLLKELNAHRAALSAAEKLLETLLSTLKSDIAQYEKAVHPIRRLPPEVLSEIFLQCIDEDGTENEASRYLDEAPLRPKSSLDPSQCPWTLSKVCSKWRAISLSFPRLWSNIHLHVRDKKPRQFIRTLNLQLHRSGTHPLKVAFTVSPPMKDLPPITEVLISSCMRWKTLFLSIPEICMSQIAHIEGSLPILSALYILPPVSYSTTGESFFTFHNTPSLRTIGGDVNILGRCNLPWTQIKSVIYPCSVGVRMNFPFLEHIHSSIEHWEMFASPKDTIPPNTMAITAPRLVSLDIHIYTFGVSSSILDHLVLPSLRSFSTSDDSRGVAALVERSKCALQKLEIGTARSTLECQKLLAVMPASLETFNATVYRNRGYDEDDLRKLMSATSHIQHLKSVDLTYRAGPPGYNRNLRITVLDTEYPVLTVKVMALPATSSLWSDSDSTDFDSDE</sequence>
<name>A0A2H3DJP8_ARMGA</name>
<dbReference type="Pfam" id="PF12937">
    <property type="entry name" value="F-box-like"/>
    <property type="match status" value="1"/>
</dbReference>
<dbReference type="Gene3D" id="1.20.1280.50">
    <property type="match status" value="1"/>
</dbReference>
<evidence type="ECO:0000259" key="1">
    <source>
        <dbReference type="Pfam" id="PF12937"/>
    </source>
</evidence>
<gene>
    <name evidence="2" type="ORF">ARMGADRAFT_968806</name>
</gene>
<dbReference type="InterPro" id="IPR001810">
    <property type="entry name" value="F-box_dom"/>
</dbReference>
<dbReference type="EMBL" id="KZ293663">
    <property type="protein sequence ID" value="PBK91078.1"/>
    <property type="molecule type" value="Genomic_DNA"/>
</dbReference>